<feature type="compositionally biased region" description="Polar residues" evidence="1">
    <location>
        <begin position="1532"/>
        <end position="1550"/>
    </location>
</feature>
<evidence type="ECO:0000256" key="1">
    <source>
        <dbReference type="SAM" id="MobiDB-lite"/>
    </source>
</evidence>
<sequence>MPVCMSASANGATFRCQQCALQFLHVKDSAYGCLRQDLIPDWYAAELAQDTADECQTARQAIRGSLAKYGNAICSRWKKKSKDKRAALMLKVHSSMERYAHFEVHANRNRAVPSVRADFDWHEDSIVQARSMPFLNLETLQHDPMRLLSLLHFRSSARLEDWVSSDVSRLEEVCRRVDGRAKFMFNLNCVKMRGPGLGELVPHDQEKCHSLEIVGFPLAYSVLAMQFKLLIFLNAMVNNILDLESTTTTPEGNDRWLALLSCGFKFSGAAECWSQFDNPFSSAPKFDPEQCLQQVKAHLAEAEDHLILAQTSPEYFQSIPGFHIEAASVKYQKSMHSKPIPVHAEGRRVVDLTLTMMEKVANLRWLAKQVAYVAGARQEQDSSYDRALGALYKMANELCQSSKHDLGEMLRGSADFGPSYEISLHHGPGKTMPGIPSKDFKQLFHNDRLHWYLYQIYGLRPNDNSTEESSLFASIEEHLEKADFRERSRVDSNMFMQLSTIAIFQQIKTNIALSFPHLIRCEAEKTFEPELEKINKARRRSPNYHYPSRVGPRSALLELRAHSWPKGRRDQDWLVKSEETRRYMLAFWDAMREEYRRCLVQMGIPGYYADEIISSLKADHAPKHLSEVAVERAQVLQQIAERKGRLAGPGMASSVSVQKVWGEELGGTKFELPVNRYKPKSRPTEIAIHGAADKDAQSIETAVVCPPARIPVTAVSKRILSRLFAAANECAKGIVKWQQIVNALCDAGLIGTNAGGSAVSFRFSSDGGSIVFHKPHPDPNVDLIHQRNMGKRLNKNFGWTAETFVERQKAKEEETTEDWGRQRQRIEERPRPTLETGSHHSNFDLHLATPIIDRPSTLLQVHTQYDAAGIRHQHHIAIMPACRTVSADGACSFPCAHCAFHFLLEKSQSSNTRQEDAQSDDTAAASVQKGIQRCEDLRQIIREMLATSGNLVFSRWKKKSKAKREAIIMQESPFVPRDARHNERILSGLATPSERAADLRSEGGIGINASTLPYLNAETLKSDPLRLLALLHHRSSSTLEDWVPYDLSQLELLCSSGVVTTKVFNLNCIAMRGKRFGELVPYKARECHNLDTAGLPLAAFVFDRQGEVLALLCRVLHQLVAPDELCAGNDKWRSFVATGVNLPIGGDRWSHFASPFRSPPAFDPARCLQDLTAHLAAAEDHLSCLQTDPEYLQSEVKSEMESFPPDAKAYANTCDSFWAHLAACILFRWTDQIRHLRWIAIQCSHVVELGKALPALSPGSTQRYDGALTALYKLAKVKGLQTKKDLYETLIRSSRFNSPEKTLRETVRRMMAGKSKKEINQLFRTDRLHWYLIMLCGSWPRYLSTDEGCLLASIDEHLENADRDERSRVDYKMYSILNRMAITQQMETSIALSHTHILPIGAPMDVCNNISTVDREHMPGIEMTLEVNTLQPTEAEKMELGAALRKVHEHPWPKGTRDVYWLAKAEQTRKFASDFWVISRKIYRRIISRPDIPKPELVDMMSWLDADSTPEHLLNVQAERAEILQRMAQQHDQATTANGDAPFQTQTTWGEKSDSKKFEPALDRTKPKTRPAAFGLQQDPDQDTAEIIEAMEEVSIRIPVNTESLRIFSRLFDIGHGPSKGTVKWQQIVTALCDAGLIGHHVGGSAVSFRSASGSEQGVIVFHKPHPELDVDLVALRHMGKRLHKWFGWTAETFVERKKSVADDKVSEKDGVTDTED</sequence>
<keyword evidence="3" id="KW-1185">Reference proteome</keyword>
<gene>
    <name evidence="2" type="ORF">ZT3D7_G1955</name>
</gene>
<proteinExistence type="predicted"/>
<reference evidence="2 3" key="1">
    <citation type="submission" date="2016-06" db="EMBL/GenBank/DDBJ databases">
        <authorList>
            <person name="Kjaerup R.B."/>
            <person name="Dalgaard T.S."/>
            <person name="Juul-Madsen H.R."/>
        </authorList>
    </citation>
    <scope>NUCLEOTIDE SEQUENCE [LARGE SCALE GENOMIC DNA]</scope>
</reference>
<accession>A0A1X7RHC3</accession>
<feature type="region of interest" description="Disordered" evidence="1">
    <location>
        <begin position="1532"/>
        <end position="1566"/>
    </location>
</feature>
<evidence type="ECO:0000313" key="3">
    <source>
        <dbReference type="Proteomes" id="UP000215127"/>
    </source>
</evidence>
<dbReference type="PANTHER" id="PTHR40788">
    <property type="entry name" value="CLR5 DOMAIN-CONTAINING PROTEIN-RELATED"/>
    <property type="match status" value="1"/>
</dbReference>
<feature type="region of interest" description="Disordered" evidence="1">
    <location>
        <begin position="808"/>
        <end position="840"/>
    </location>
</feature>
<evidence type="ECO:0000313" key="2">
    <source>
        <dbReference type="EMBL" id="SMQ46809.1"/>
    </source>
</evidence>
<dbReference type="PANTHER" id="PTHR40788:SF1">
    <property type="entry name" value="IPA PROTEIN"/>
    <property type="match status" value="1"/>
</dbReference>
<name>A0A1X7RHC3_ZYMT9</name>
<dbReference type="STRING" id="1276538.A0A1X7RHC3"/>
<dbReference type="EMBL" id="LT853692">
    <property type="protein sequence ID" value="SMQ46809.1"/>
    <property type="molecule type" value="Genomic_DNA"/>
</dbReference>
<feature type="compositionally biased region" description="Basic and acidic residues" evidence="1">
    <location>
        <begin position="1551"/>
        <end position="1566"/>
    </location>
</feature>
<organism evidence="2 3">
    <name type="scientific">Zymoseptoria tritici (strain ST99CH_3D7)</name>
    <dbReference type="NCBI Taxonomy" id="1276538"/>
    <lineage>
        <taxon>Eukaryota</taxon>
        <taxon>Fungi</taxon>
        <taxon>Dikarya</taxon>
        <taxon>Ascomycota</taxon>
        <taxon>Pezizomycotina</taxon>
        <taxon>Dothideomycetes</taxon>
        <taxon>Dothideomycetidae</taxon>
        <taxon>Mycosphaerellales</taxon>
        <taxon>Mycosphaerellaceae</taxon>
        <taxon>Zymoseptoria</taxon>
    </lineage>
</organism>
<protein>
    <submittedName>
        <fullName evidence="2">Uncharacterized protein</fullName>
    </submittedName>
</protein>
<dbReference type="Proteomes" id="UP000215127">
    <property type="component" value="Chromosome 1"/>
</dbReference>